<reference evidence="2" key="1">
    <citation type="journal article" date="2021" name="Nat. Commun.">
        <title>Genetic determinants of endophytism in the Arabidopsis root mycobiome.</title>
        <authorList>
            <person name="Mesny F."/>
            <person name="Miyauchi S."/>
            <person name="Thiergart T."/>
            <person name="Pickel B."/>
            <person name="Atanasova L."/>
            <person name="Karlsson M."/>
            <person name="Huettel B."/>
            <person name="Barry K.W."/>
            <person name="Haridas S."/>
            <person name="Chen C."/>
            <person name="Bauer D."/>
            <person name="Andreopoulos W."/>
            <person name="Pangilinan J."/>
            <person name="LaButti K."/>
            <person name="Riley R."/>
            <person name="Lipzen A."/>
            <person name="Clum A."/>
            <person name="Drula E."/>
            <person name="Henrissat B."/>
            <person name="Kohler A."/>
            <person name="Grigoriev I.V."/>
            <person name="Martin F.M."/>
            <person name="Hacquard S."/>
        </authorList>
    </citation>
    <scope>NUCLEOTIDE SEQUENCE</scope>
    <source>
        <strain evidence="2">MPI-CAGE-CH-0230</strain>
    </source>
</reference>
<dbReference type="EMBL" id="JAGTJQ010000003">
    <property type="protein sequence ID" value="KAH7035818.1"/>
    <property type="molecule type" value="Genomic_DNA"/>
</dbReference>
<feature type="compositionally biased region" description="Basic and acidic residues" evidence="1">
    <location>
        <begin position="14"/>
        <end position="38"/>
    </location>
</feature>
<proteinExistence type="predicted"/>
<dbReference type="GeneID" id="70186131"/>
<evidence type="ECO:0000256" key="1">
    <source>
        <dbReference type="SAM" id="MobiDB-lite"/>
    </source>
</evidence>
<organism evidence="2 3">
    <name type="scientific">Microdochium trichocladiopsis</name>
    <dbReference type="NCBI Taxonomy" id="1682393"/>
    <lineage>
        <taxon>Eukaryota</taxon>
        <taxon>Fungi</taxon>
        <taxon>Dikarya</taxon>
        <taxon>Ascomycota</taxon>
        <taxon>Pezizomycotina</taxon>
        <taxon>Sordariomycetes</taxon>
        <taxon>Xylariomycetidae</taxon>
        <taxon>Xylariales</taxon>
        <taxon>Microdochiaceae</taxon>
        <taxon>Microdochium</taxon>
    </lineage>
</organism>
<dbReference type="RefSeq" id="XP_046015911.1">
    <property type="nucleotide sequence ID" value="XM_046156585.1"/>
</dbReference>
<evidence type="ECO:0000313" key="3">
    <source>
        <dbReference type="Proteomes" id="UP000756346"/>
    </source>
</evidence>
<feature type="compositionally biased region" description="Polar residues" evidence="1">
    <location>
        <begin position="43"/>
        <end position="61"/>
    </location>
</feature>
<comment type="caution">
    <text evidence="2">The sequence shown here is derived from an EMBL/GenBank/DDBJ whole genome shotgun (WGS) entry which is preliminary data.</text>
</comment>
<accession>A0A9P9BRE3</accession>
<sequence>MQSQAVLRDRRKKAAEVRRGLDDLVRSRTAEPPRDDATRWPQLDSTISNAPSTNAPSTNAWPLSAVPDAQETSRTLRIPEAMCASVIDHQCTTARLHATRRLAFMTFTPTVKRCITT</sequence>
<feature type="region of interest" description="Disordered" evidence="1">
    <location>
        <begin position="1"/>
        <end position="68"/>
    </location>
</feature>
<dbReference type="Proteomes" id="UP000756346">
    <property type="component" value="Unassembled WGS sequence"/>
</dbReference>
<protein>
    <submittedName>
        <fullName evidence="2">Uncharacterized protein</fullName>
    </submittedName>
</protein>
<name>A0A9P9BRE3_9PEZI</name>
<gene>
    <name evidence="2" type="ORF">B0I36DRAFT_347546</name>
</gene>
<dbReference type="AlphaFoldDB" id="A0A9P9BRE3"/>
<keyword evidence="3" id="KW-1185">Reference proteome</keyword>
<evidence type="ECO:0000313" key="2">
    <source>
        <dbReference type="EMBL" id="KAH7035818.1"/>
    </source>
</evidence>